<organism evidence="1 2">
    <name type="scientific">Phytophthora palmivora</name>
    <dbReference type="NCBI Taxonomy" id="4796"/>
    <lineage>
        <taxon>Eukaryota</taxon>
        <taxon>Sar</taxon>
        <taxon>Stramenopiles</taxon>
        <taxon>Oomycota</taxon>
        <taxon>Peronosporomycetes</taxon>
        <taxon>Peronosporales</taxon>
        <taxon>Peronosporaceae</taxon>
        <taxon>Phytophthora</taxon>
    </lineage>
</organism>
<dbReference type="OrthoDB" id="99720at2759"/>
<evidence type="ECO:0000313" key="2">
    <source>
        <dbReference type="Proteomes" id="UP000237271"/>
    </source>
</evidence>
<name>A0A2P4XN48_9STRA</name>
<protein>
    <submittedName>
        <fullName evidence="1">Serine/threonine protein kinase</fullName>
    </submittedName>
</protein>
<dbReference type="SUPFAM" id="SSF56112">
    <property type="entry name" value="Protein kinase-like (PK-like)"/>
    <property type="match status" value="1"/>
</dbReference>
<dbReference type="InterPro" id="IPR011009">
    <property type="entry name" value="Kinase-like_dom_sf"/>
</dbReference>
<accession>A0A2P4XN48</accession>
<keyword evidence="1" id="KW-0808">Transferase</keyword>
<keyword evidence="1" id="KW-0418">Kinase</keyword>
<reference evidence="1 2" key="1">
    <citation type="journal article" date="2017" name="Genome Biol. Evol.">
        <title>Phytophthora megakarya and P. palmivora, closely related causal agents of cacao black pod rot, underwent increases in genome sizes and gene numbers by different mechanisms.</title>
        <authorList>
            <person name="Ali S.S."/>
            <person name="Shao J."/>
            <person name="Lary D.J."/>
            <person name="Kronmiller B."/>
            <person name="Shen D."/>
            <person name="Strem M.D."/>
            <person name="Amoako-Attah I."/>
            <person name="Akrofi A.Y."/>
            <person name="Begoude B.A."/>
            <person name="Ten Hoopen G.M."/>
            <person name="Coulibaly K."/>
            <person name="Kebe B.I."/>
            <person name="Melnick R.L."/>
            <person name="Guiltinan M.J."/>
            <person name="Tyler B.M."/>
            <person name="Meinhardt L.W."/>
            <person name="Bailey B.A."/>
        </authorList>
    </citation>
    <scope>NUCLEOTIDE SEQUENCE [LARGE SCALE GENOMIC DNA]</scope>
    <source>
        <strain evidence="2">sbr112.9</strain>
    </source>
</reference>
<evidence type="ECO:0000313" key="1">
    <source>
        <dbReference type="EMBL" id="POM66954.1"/>
    </source>
</evidence>
<dbReference type="AlphaFoldDB" id="A0A2P4XN48"/>
<sequence>MEREERMNLYESLLNDKTQLVVEMGNEKQQLEIMTRMKNDVEMYGGVFNTTELDVISAIYDEVVQYSGFVVGCIPSWFATTETSWCDGESTHLEMNEEELLRQVAPWSGLRHPYVMKLYGACHVGRPFVIHESSCAERVDELPWKEVLSVALGLEYIQERGYRHQQTTLLRLSTDKKLVLSVTEQMKQM</sequence>
<gene>
    <name evidence="1" type="ORF">PHPALM_17113</name>
</gene>
<dbReference type="EMBL" id="NCKW01009499">
    <property type="protein sequence ID" value="POM66954.1"/>
    <property type="molecule type" value="Genomic_DNA"/>
</dbReference>
<dbReference type="GO" id="GO:0004674">
    <property type="term" value="F:protein serine/threonine kinase activity"/>
    <property type="evidence" value="ECO:0007669"/>
    <property type="project" value="UniProtKB-KW"/>
</dbReference>
<dbReference type="Proteomes" id="UP000237271">
    <property type="component" value="Unassembled WGS sequence"/>
</dbReference>
<proteinExistence type="predicted"/>
<comment type="caution">
    <text evidence="1">The sequence shown here is derived from an EMBL/GenBank/DDBJ whole genome shotgun (WGS) entry which is preliminary data.</text>
</comment>
<keyword evidence="1" id="KW-0723">Serine/threonine-protein kinase</keyword>
<keyword evidence="2" id="KW-1185">Reference proteome</keyword>